<dbReference type="RefSeq" id="WP_054293004.1">
    <property type="nucleotide sequence ID" value="NZ_CP012752.1"/>
</dbReference>
<reference evidence="2 3" key="1">
    <citation type="submission" date="2015-07" db="EMBL/GenBank/DDBJ databases">
        <title>Genome sequencing of Kibdelosporangium phytohabitans.</title>
        <authorList>
            <person name="Qin S."/>
            <person name="Xing K."/>
        </authorList>
    </citation>
    <scope>NUCLEOTIDE SEQUENCE [LARGE SCALE GENOMIC DNA]</scope>
    <source>
        <strain evidence="2 3">KLBMP1111</strain>
    </source>
</reference>
<dbReference type="EMBL" id="CP012752">
    <property type="protein sequence ID" value="ALG11103.1"/>
    <property type="molecule type" value="Genomic_DNA"/>
</dbReference>
<dbReference type="SUPFAM" id="SSF56281">
    <property type="entry name" value="Metallo-hydrolase/oxidoreductase"/>
    <property type="match status" value="1"/>
</dbReference>
<evidence type="ECO:0000259" key="1">
    <source>
        <dbReference type="SMART" id="SM00849"/>
    </source>
</evidence>
<proteinExistence type="predicted"/>
<evidence type="ECO:0000313" key="2">
    <source>
        <dbReference type="EMBL" id="ALG11103.1"/>
    </source>
</evidence>
<name>A0A0N7F4D2_9PSEU</name>
<dbReference type="Gene3D" id="3.60.15.10">
    <property type="entry name" value="Ribonuclease Z/Hydroxyacylglutathione hydrolase-like"/>
    <property type="match status" value="1"/>
</dbReference>
<dbReference type="AlphaFoldDB" id="A0A0N7F4D2"/>
<dbReference type="PANTHER" id="PTHR23131:SF4">
    <property type="entry name" value="METALLO-BETA-LACTAMASE SUPERFAMILY POTEIN"/>
    <property type="match status" value="1"/>
</dbReference>
<organism evidence="2 3">
    <name type="scientific">Kibdelosporangium phytohabitans</name>
    <dbReference type="NCBI Taxonomy" id="860235"/>
    <lineage>
        <taxon>Bacteria</taxon>
        <taxon>Bacillati</taxon>
        <taxon>Actinomycetota</taxon>
        <taxon>Actinomycetes</taxon>
        <taxon>Pseudonocardiales</taxon>
        <taxon>Pseudonocardiaceae</taxon>
        <taxon>Kibdelosporangium</taxon>
    </lineage>
</organism>
<dbReference type="Pfam" id="PF00753">
    <property type="entry name" value="Lactamase_B"/>
    <property type="match status" value="1"/>
</dbReference>
<keyword evidence="3" id="KW-1185">Reference proteome</keyword>
<dbReference type="OrthoDB" id="2971563at2"/>
<accession>A0A0N7F4D2</accession>
<feature type="domain" description="Metallo-beta-lactamase" evidence="1">
    <location>
        <begin position="46"/>
        <end position="257"/>
    </location>
</feature>
<sequence>MSTVPAEPSTRSQWEAWKRKEIPPVERVRDDLWSVPVPIPHNPLRYTNTYLSVADEGVVVVDPGWFAPETWDGLVAGLAAAGASVSDVVGIVVTHVHADHHGLSARLKQESGAWIAMHPAEREVLPARLAETTEASYDRDWLRSSGIPADVAAKLEFSGEAMKPFMDLAMPDVLLDDGDVVPHGARTMRAVWTPGHTPGHICLYDEARGVLLTGDHVLPRISPNIGMSIGDDNPLSSYIASLERIAEFDDAEVLPAHEYRFRGVARRTLALIQHHQERCDEISAVLHANGEATTWEITEKLTWSRGWENVRGIMRRSAVAETGAHLQYMRKVGSVELVDGEVRRWRASL</sequence>
<dbReference type="Gene3D" id="1.10.10.10">
    <property type="entry name" value="Winged helix-like DNA-binding domain superfamily/Winged helix DNA-binding domain"/>
    <property type="match status" value="1"/>
</dbReference>
<dbReference type="InterPro" id="IPR036866">
    <property type="entry name" value="RibonucZ/Hydroxyglut_hydro"/>
</dbReference>
<gene>
    <name evidence="2" type="ORF">AOZ06_33255</name>
</gene>
<dbReference type="KEGG" id="kphy:AOZ06_33255"/>
<dbReference type="PANTHER" id="PTHR23131">
    <property type="entry name" value="ENDORIBONUCLEASE LACTB2"/>
    <property type="match status" value="1"/>
</dbReference>
<dbReference type="InterPro" id="IPR001279">
    <property type="entry name" value="Metallo-B-lactamas"/>
</dbReference>
<dbReference type="SMART" id="SM00849">
    <property type="entry name" value="Lactamase_B"/>
    <property type="match status" value="1"/>
</dbReference>
<evidence type="ECO:0000313" key="3">
    <source>
        <dbReference type="Proteomes" id="UP000063699"/>
    </source>
</evidence>
<dbReference type="STRING" id="860235.AOZ06_33255"/>
<dbReference type="InterPro" id="IPR036388">
    <property type="entry name" value="WH-like_DNA-bd_sf"/>
</dbReference>
<protein>
    <recommendedName>
        <fullName evidence="1">Metallo-beta-lactamase domain-containing protein</fullName>
    </recommendedName>
</protein>
<dbReference type="Proteomes" id="UP000063699">
    <property type="component" value="Chromosome"/>
</dbReference>
<dbReference type="InterPro" id="IPR050662">
    <property type="entry name" value="Sec-metab_biosynth-thioest"/>
</dbReference>